<dbReference type="InterPro" id="IPR037167">
    <property type="entry name" value="Peptidase_S11_C_sf"/>
</dbReference>
<dbReference type="InterPro" id="IPR018044">
    <property type="entry name" value="Peptidase_S11"/>
</dbReference>
<dbReference type="PANTHER" id="PTHR21581">
    <property type="entry name" value="D-ALANYL-D-ALANINE CARBOXYPEPTIDASE"/>
    <property type="match status" value="1"/>
</dbReference>
<feature type="domain" description="Peptidase S11 D-Ala-D-Ala carboxypeptidase A C-terminal" evidence="15">
    <location>
        <begin position="273"/>
        <end position="363"/>
    </location>
</feature>
<evidence type="ECO:0000256" key="2">
    <source>
        <dbReference type="ARBA" id="ARBA00004752"/>
    </source>
</evidence>
<comment type="similarity">
    <text evidence="3 13">Belongs to the peptidase S11 family.</text>
</comment>
<evidence type="ECO:0000313" key="16">
    <source>
        <dbReference type="EMBL" id="MDI7924441.1"/>
    </source>
</evidence>
<keyword evidence="6" id="KW-0645">Protease</keyword>
<dbReference type="GO" id="GO:0008360">
    <property type="term" value="P:regulation of cell shape"/>
    <property type="evidence" value="ECO:0007669"/>
    <property type="project" value="UniProtKB-KW"/>
</dbReference>
<evidence type="ECO:0000256" key="11">
    <source>
        <dbReference type="ARBA" id="ARBA00023316"/>
    </source>
</evidence>
<comment type="function">
    <text evidence="1">Removes C-terminal D-alanyl residues from sugar-peptide cell wall precursors.</text>
</comment>
<feature type="signal peptide" evidence="14">
    <location>
        <begin position="1"/>
        <end position="22"/>
    </location>
</feature>
<name>A0AAE3QJ95_9HYPH</name>
<protein>
    <recommendedName>
        <fullName evidence="4">serine-type D-Ala-D-Ala carboxypeptidase</fullName>
        <ecNumber evidence="4">3.4.16.4</ecNumber>
    </recommendedName>
</protein>
<dbReference type="GO" id="GO:0009002">
    <property type="term" value="F:serine-type D-Ala-D-Ala carboxypeptidase activity"/>
    <property type="evidence" value="ECO:0007669"/>
    <property type="project" value="UniProtKB-EC"/>
</dbReference>
<proteinExistence type="inferred from homology"/>
<dbReference type="PANTHER" id="PTHR21581:SF6">
    <property type="entry name" value="TRAFFICKING PROTEIN PARTICLE COMPLEX SUBUNIT 12"/>
    <property type="match status" value="1"/>
</dbReference>
<evidence type="ECO:0000256" key="6">
    <source>
        <dbReference type="ARBA" id="ARBA00022670"/>
    </source>
</evidence>
<dbReference type="Proteomes" id="UP001161580">
    <property type="component" value="Unassembled WGS sequence"/>
</dbReference>
<dbReference type="EC" id="3.4.16.4" evidence="4"/>
<dbReference type="InterPro" id="IPR001967">
    <property type="entry name" value="Peptidase_S11_N"/>
</dbReference>
<dbReference type="SUPFAM" id="SSF56601">
    <property type="entry name" value="beta-lactamase/transpeptidase-like"/>
    <property type="match status" value="1"/>
</dbReference>
<keyword evidence="10" id="KW-0573">Peptidoglycan synthesis</keyword>
<evidence type="ECO:0000256" key="13">
    <source>
        <dbReference type="RuleBase" id="RU004016"/>
    </source>
</evidence>
<evidence type="ECO:0000256" key="14">
    <source>
        <dbReference type="SAM" id="SignalP"/>
    </source>
</evidence>
<keyword evidence="5 16" id="KW-0121">Carboxypeptidase</keyword>
<dbReference type="SUPFAM" id="SSF69189">
    <property type="entry name" value="Penicillin-binding protein associated domain"/>
    <property type="match status" value="1"/>
</dbReference>
<gene>
    <name evidence="16" type="ORF">MRS75_20460</name>
</gene>
<evidence type="ECO:0000256" key="7">
    <source>
        <dbReference type="ARBA" id="ARBA00022729"/>
    </source>
</evidence>
<dbReference type="EMBL" id="JALDYZ010000015">
    <property type="protein sequence ID" value="MDI7924441.1"/>
    <property type="molecule type" value="Genomic_DNA"/>
</dbReference>
<dbReference type="RefSeq" id="WP_311788437.1">
    <property type="nucleotide sequence ID" value="NZ_JALDYY010000015.1"/>
</dbReference>
<evidence type="ECO:0000259" key="15">
    <source>
        <dbReference type="SMART" id="SM00936"/>
    </source>
</evidence>
<keyword evidence="11" id="KW-0961">Cell wall biogenesis/degradation</keyword>
<dbReference type="Pfam" id="PF07943">
    <property type="entry name" value="PBP5_C"/>
    <property type="match status" value="1"/>
</dbReference>
<comment type="caution">
    <text evidence="16">The sequence shown here is derived from an EMBL/GenBank/DDBJ whole genome shotgun (WGS) entry which is preliminary data.</text>
</comment>
<dbReference type="Pfam" id="PF00768">
    <property type="entry name" value="Peptidase_S11"/>
    <property type="match status" value="1"/>
</dbReference>
<dbReference type="SMART" id="SM00936">
    <property type="entry name" value="PBP5_C"/>
    <property type="match status" value="1"/>
</dbReference>
<dbReference type="GO" id="GO:0006508">
    <property type="term" value="P:proteolysis"/>
    <property type="evidence" value="ECO:0007669"/>
    <property type="project" value="UniProtKB-KW"/>
</dbReference>
<keyword evidence="17" id="KW-1185">Reference proteome</keyword>
<dbReference type="GO" id="GO:0071555">
    <property type="term" value="P:cell wall organization"/>
    <property type="evidence" value="ECO:0007669"/>
    <property type="project" value="UniProtKB-KW"/>
</dbReference>
<accession>A0AAE3QJ95</accession>
<sequence>MHRLLLLLIAIGTALASASSHAADIETKARQAFMIEATTGTVLLEKNADEIMPPASLAKLMTMEVVFDALKRGEIAMDTLYSVSEHAWRTGGAPSGTSTMFAALKSQVSVRDLIQGVVVQNANDGCIILAEGMTGLEREFAERMTRRARELGLPKSTFANSTGLPDPGNLMTLREIALVARQLQVAYPEFYSYYAQPEFEWNKILQRNRNPLLAFDIGVDGVGTGFAEGSGYSIVSSIDRDGKRLILALGGLASDKERTEEAKRVLEWGIANFSSRRIFAAGEVIGQASVYGGEVRSVDLIAKEPVDIFVAVDNPERISARIIYSWPLNAPVEADRQVGTLRVLSGNRLLREVPLYTASAIAVGGLSSRALDALQELLFFWL</sequence>
<dbReference type="PRINTS" id="PR00725">
    <property type="entry name" value="DADACBPTASE1"/>
</dbReference>
<dbReference type="AlphaFoldDB" id="A0AAE3QJ95"/>
<evidence type="ECO:0000256" key="1">
    <source>
        <dbReference type="ARBA" id="ARBA00003217"/>
    </source>
</evidence>
<evidence type="ECO:0000256" key="5">
    <source>
        <dbReference type="ARBA" id="ARBA00022645"/>
    </source>
</evidence>
<evidence type="ECO:0000256" key="3">
    <source>
        <dbReference type="ARBA" id="ARBA00007164"/>
    </source>
</evidence>
<reference evidence="16" key="1">
    <citation type="submission" date="2022-03" db="EMBL/GenBank/DDBJ databases">
        <title>Fererhizobium litorale gen. nov., sp. nov., isolated from sandy sediments of the Sea of Japan seashore.</title>
        <authorList>
            <person name="Romanenko L."/>
            <person name="Kurilenko V."/>
            <person name="Otstavnykh N."/>
            <person name="Svetashev V."/>
            <person name="Tekutyeva L."/>
            <person name="Isaeva M."/>
            <person name="Mikhailov V."/>
        </authorList>
    </citation>
    <scope>NUCLEOTIDE SEQUENCE</scope>
    <source>
        <strain evidence="16">KMM 9576</strain>
    </source>
</reference>
<dbReference type="InterPro" id="IPR012338">
    <property type="entry name" value="Beta-lactam/transpept-like"/>
</dbReference>
<keyword evidence="9" id="KW-0133">Cell shape</keyword>
<evidence type="ECO:0000256" key="9">
    <source>
        <dbReference type="ARBA" id="ARBA00022960"/>
    </source>
</evidence>
<evidence type="ECO:0000313" key="17">
    <source>
        <dbReference type="Proteomes" id="UP001161580"/>
    </source>
</evidence>
<feature type="chain" id="PRO_5042283075" description="serine-type D-Ala-D-Ala carboxypeptidase" evidence="14">
    <location>
        <begin position="23"/>
        <end position="382"/>
    </location>
</feature>
<evidence type="ECO:0000256" key="4">
    <source>
        <dbReference type="ARBA" id="ARBA00012448"/>
    </source>
</evidence>
<evidence type="ECO:0000256" key="10">
    <source>
        <dbReference type="ARBA" id="ARBA00022984"/>
    </source>
</evidence>
<dbReference type="GO" id="GO:0009252">
    <property type="term" value="P:peptidoglycan biosynthetic process"/>
    <property type="evidence" value="ECO:0007669"/>
    <property type="project" value="UniProtKB-KW"/>
</dbReference>
<dbReference type="Gene3D" id="2.60.410.10">
    <property type="entry name" value="D-Ala-D-Ala carboxypeptidase, C-terminal domain"/>
    <property type="match status" value="1"/>
</dbReference>
<dbReference type="Gene3D" id="3.40.710.10">
    <property type="entry name" value="DD-peptidase/beta-lactamase superfamily"/>
    <property type="match status" value="1"/>
</dbReference>
<comment type="catalytic activity">
    <reaction evidence="12">
        <text>Preferential cleavage: (Ac)2-L-Lys-D-Ala-|-D-Ala. Also transpeptidation of peptidyl-alanyl moieties that are N-acyl substituents of D-alanine.</text>
        <dbReference type="EC" id="3.4.16.4"/>
    </reaction>
</comment>
<evidence type="ECO:0000256" key="12">
    <source>
        <dbReference type="ARBA" id="ARBA00034000"/>
    </source>
</evidence>
<evidence type="ECO:0000256" key="8">
    <source>
        <dbReference type="ARBA" id="ARBA00022801"/>
    </source>
</evidence>
<organism evidence="16 17">
    <name type="scientific">Ferirhizobium litorale</name>
    <dbReference type="NCBI Taxonomy" id="2927786"/>
    <lineage>
        <taxon>Bacteria</taxon>
        <taxon>Pseudomonadati</taxon>
        <taxon>Pseudomonadota</taxon>
        <taxon>Alphaproteobacteria</taxon>
        <taxon>Hyphomicrobiales</taxon>
        <taxon>Rhizobiaceae</taxon>
        <taxon>Ferirhizobium</taxon>
    </lineage>
</organism>
<keyword evidence="8" id="KW-0378">Hydrolase</keyword>
<dbReference type="InterPro" id="IPR012907">
    <property type="entry name" value="Peptidase_S11_C"/>
</dbReference>
<keyword evidence="7 14" id="KW-0732">Signal</keyword>
<comment type="pathway">
    <text evidence="2">Cell wall biogenesis; peptidoglycan biosynthesis.</text>
</comment>
<dbReference type="InterPro" id="IPR015956">
    <property type="entry name" value="Peniciliin-bd_prot_C_sf"/>
</dbReference>